<proteinExistence type="predicted"/>
<gene>
    <name evidence="2" type="ORF">IWX46DRAFT_583461</name>
</gene>
<keyword evidence="1" id="KW-0732">Signal</keyword>
<organism evidence="2 3">
    <name type="scientific">Phyllosticta citricarpa</name>
    <dbReference type="NCBI Taxonomy" id="55181"/>
    <lineage>
        <taxon>Eukaryota</taxon>
        <taxon>Fungi</taxon>
        <taxon>Dikarya</taxon>
        <taxon>Ascomycota</taxon>
        <taxon>Pezizomycotina</taxon>
        <taxon>Dothideomycetes</taxon>
        <taxon>Dothideomycetes incertae sedis</taxon>
        <taxon>Botryosphaeriales</taxon>
        <taxon>Phyllostictaceae</taxon>
        <taxon>Phyllosticta</taxon>
    </lineage>
</organism>
<sequence>MLSLYGSLFSFLSISLSLSLSRHPFLASPPTSALSRRTIPLLVIIEPATRLTAGGPHITTTYPCAPACLSSGGGGGMNRKREMDVAGSYLPTYPPTYACHQEHSIAALIMTATHSHNAIQHSPCIYQEKPQTAHFLTARI</sequence>
<dbReference type="Proteomes" id="UP001365128">
    <property type="component" value="Unassembled WGS sequence"/>
</dbReference>
<accession>A0ABR1LRW9</accession>
<protein>
    <recommendedName>
        <fullName evidence="4">Secreted protein</fullName>
    </recommendedName>
</protein>
<feature type="signal peptide" evidence="1">
    <location>
        <begin position="1"/>
        <end position="27"/>
    </location>
</feature>
<dbReference type="EMBL" id="JBBPDW010000032">
    <property type="protein sequence ID" value="KAK7537928.1"/>
    <property type="molecule type" value="Genomic_DNA"/>
</dbReference>
<name>A0ABR1LRW9_9PEZI</name>
<keyword evidence="3" id="KW-1185">Reference proteome</keyword>
<evidence type="ECO:0008006" key="4">
    <source>
        <dbReference type="Google" id="ProtNLM"/>
    </source>
</evidence>
<evidence type="ECO:0000313" key="2">
    <source>
        <dbReference type="EMBL" id="KAK7537928.1"/>
    </source>
</evidence>
<feature type="chain" id="PRO_5045318832" description="Secreted protein" evidence="1">
    <location>
        <begin position="28"/>
        <end position="140"/>
    </location>
</feature>
<reference evidence="2 3" key="1">
    <citation type="submission" date="2024-04" db="EMBL/GenBank/DDBJ databases">
        <title>Phyllosticta paracitricarpa is synonymous to the EU quarantine fungus P. citricarpa based on phylogenomic analyses.</title>
        <authorList>
            <consortium name="Lawrence Berkeley National Laboratory"/>
            <person name="Van Ingen-Buijs V.A."/>
            <person name="Van Westerhoven A.C."/>
            <person name="Haridas S."/>
            <person name="Skiadas P."/>
            <person name="Martin F."/>
            <person name="Groenewald J.Z."/>
            <person name="Crous P.W."/>
            <person name="Seidl M.F."/>
        </authorList>
    </citation>
    <scope>NUCLEOTIDE SEQUENCE [LARGE SCALE GENOMIC DNA]</scope>
    <source>
        <strain evidence="2 3">CBS 122670</strain>
    </source>
</reference>
<comment type="caution">
    <text evidence="2">The sequence shown here is derived from an EMBL/GenBank/DDBJ whole genome shotgun (WGS) entry which is preliminary data.</text>
</comment>
<evidence type="ECO:0000256" key="1">
    <source>
        <dbReference type="SAM" id="SignalP"/>
    </source>
</evidence>
<evidence type="ECO:0000313" key="3">
    <source>
        <dbReference type="Proteomes" id="UP001365128"/>
    </source>
</evidence>